<evidence type="ECO:0000256" key="2">
    <source>
        <dbReference type="ARBA" id="ARBA00022475"/>
    </source>
</evidence>
<organism evidence="7 8">
    <name type="scientific">Arsenicicoccus bolidensis</name>
    <dbReference type="NCBI Taxonomy" id="229480"/>
    <lineage>
        <taxon>Bacteria</taxon>
        <taxon>Bacillati</taxon>
        <taxon>Actinomycetota</taxon>
        <taxon>Actinomycetes</taxon>
        <taxon>Micrococcales</taxon>
        <taxon>Intrasporangiaceae</taxon>
        <taxon>Arsenicicoccus</taxon>
    </lineage>
</organism>
<evidence type="ECO:0000256" key="4">
    <source>
        <dbReference type="ARBA" id="ARBA00022989"/>
    </source>
</evidence>
<protein>
    <submittedName>
        <fullName evidence="7">Cobalt ECF transporter T component CbiQ</fullName>
    </submittedName>
</protein>
<dbReference type="CDD" id="cd16914">
    <property type="entry name" value="EcfT"/>
    <property type="match status" value="1"/>
</dbReference>
<reference evidence="7 8" key="1">
    <citation type="submission" date="2022-02" db="EMBL/GenBank/DDBJ databases">
        <title>Uncovering new skin microbiome diversity through culturing and metagenomics.</title>
        <authorList>
            <person name="Conlan S."/>
            <person name="Deming C."/>
            <person name="Nisc Comparative Sequencing Program N."/>
            <person name="Segre J.A."/>
        </authorList>
    </citation>
    <scope>NUCLEOTIDE SEQUENCE [LARGE SCALE GENOMIC DNA]</scope>
    <source>
        <strain evidence="7 8">ACRQZ</strain>
    </source>
</reference>
<dbReference type="InterPro" id="IPR051611">
    <property type="entry name" value="ECF_transporter_component"/>
</dbReference>
<evidence type="ECO:0000256" key="6">
    <source>
        <dbReference type="SAM" id="Phobius"/>
    </source>
</evidence>
<keyword evidence="8" id="KW-1185">Reference proteome</keyword>
<evidence type="ECO:0000313" key="7">
    <source>
        <dbReference type="EMBL" id="MCG7320483.1"/>
    </source>
</evidence>
<evidence type="ECO:0000256" key="5">
    <source>
        <dbReference type="ARBA" id="ARBA00023136"/>
    </source>
</evidence>
<dbReference type="InterPro" id="IPR012809">
    <property type="entry name" value="ECF_CbiQ"/>
</dbReference>
<comment type="caution">
    <text evidence="7">The sequence shown here is derived from an EMBL/GenBank/DDBJ whole genome shotgun (WGS) entry which is preliminary data.</text>
</comment>
<dbReference type="Pfam" id="PF02361">
    <property type="entry name" value="CbiQ"/>
    <property type="match status" value="1"/>
</dbReference>
<evidence type="ECO:0000256" key="1">
    <source>
        <dbReference type="ARBA" id="ARBA00004651"/>
    </source>
</evidence>
<keyword evidence="2" id="KW-1003">Cell membrane</keyword>
<keyword evidence="4 6" id="KW-1133">Transmembrane helix</keyword>
<dbReference type="PANTHER" id="PTHR34857">
    <property type="entry name" value="SLL0384 PROTEIN"/>
    <property type="match status" value="1"/>
</dbReference>
<keyword evidence="3 6" id="KW-0812">Transmembrane</keyword>
<keyword evidence="5 6" id="KW-0472">Membrane</keyword>
<dbReference type="InterPro" id="IPR003339">
    <property type="entry name" value="ABC/ECF_trnsptr_transmembrane"/>
</dbReference>
<dbReference type="PANTHER" id="PTHR34857:SF2">
    <property type="entry name" value="SLL0384 PROTEIN"/>
    <property type="match status" value="1"/>
</dbReference>
<feature type="transmembrane region" description="Helical" evidence="6">
    <location>
        <begin position="87"/>
        <end position="104"/>
    </location>
</feature>
<comment type="subcellular location">
    <subcellularLocation>
        <location evidence="1">Cell membrane</location>
        <topology evidence="1">Multi-pass membrane protein</topology>
    </subcellularLocation>
</comment>
<name>A0ABS9PXX3_9MICO</name>
<proteinExistence type="predicted"/>
<dbReference type="RefSeq" id="WP_239261493.1">
    <property type="nucleotide sequence ID" value="NZ_JAKRCV010000002.1"/>
</dbReference>
<dbReference type="Proteomes" id="UP001521931">
    <property type="component" value="Unassembled WGS sequence"/>
</dbReference>
<sequence length="270" mass="28035">MADLAPAPPLHGHEHGGGAPEEGLVIPRDSVVHHLPPQVKLVCLLAFMIVVVAAPTGAWGLLGLDALLLVAVVLAARLPWAHVLRRLAVEAPFVVFAVVTPFVATGPRVEVLGLSVSQPGLVAAGTMLAKATLGVLAAVVLASSTAPRELVAGLERLRLPAAFVAILTFMVRYLGVITADLHRMRVARESRGYRGGRAGHLAAVAGGAGALFVRSYERGERVHQAMLARGYTGRLPAASSSRPASPAEWLTGASLPLAAAVLLAGWHLLP</sequence>
<dbReference type="NCBIfam" id="TIGR02454">
    <property type="entry name" value="ECF_T_CbiQ"/>
    <property type="match status" value="1"/>
</dbReference>
<dbReference type="EMBL" id="JAKRCV010000002">
    <property type="protein sequence ID" value="MCG7320483.1"/>
    <property type="molecule type" value="Genomic_DNA"/>
</dbReference>
<evidence type="ECO:0000256" key="3">
    <source>
        <dbReference type="ARBA" id="ARBA00022692"/>
    </source>
</evidence>
<feature type="transmembrane region" description="Helical" evidence="6">
    <location>
        <begin position="44"/>
        <end position="75"/>
    </location>
</feature>
<feature type="transmembrane region" description="Helical" evidence="6">
    <location>
        <begin position="124"/>
        <end position="145"/>
    </location>
</feature>
<feature type="transmembrane region" description="Helical" evidence="6">
    <location>
        <begin position="157"/>
        <end position="178"/>
    </location>
</feature>
<accession>A0ABS9PXX3</accession>
<gene>
    <name evidence="7" type="primary">cbiQ</name>
    <name evidence="7" type="ORF">MHL29_01045</name>
</gene>
<evidence type="ECO:0000313" key="8">
    <source>
        <dbReference type="Proteomes" id="UP001521931"/>
    </source>
</evidence>